<comment type="caution">
    <text evidence="7">The sequence shown here is derived from an EMBL/GenBank/DDBJ whole genome shotgun (WGS) entry which is preliminary data.</text>
</comment>
<dbReference type="STRING" id="1385514.N782_17825"/>
<evidence type="ECO:0000313" key="7">
    <source>
        <dbReference type="EMBL" id="KGP71646.1"/>
    </source>
</evidence>
<keyword evidence="4 6" id="KW-1133">Transmembrane helix</keyword>
<keyword evidence="8" id="KW-1185">Reference proteome</keyword>
<gene>
    <name evidence="7" type="ORF">N782_17825</name>
</gene>
<keyword evidence="2" id="KW-1003">Cell membrane</keyword>
<keyword evidence="5 6" id="KW-0472">Membrane</keyword>
<feature type="transmembrane region" description="Helical" evidence="6">
    <location>
        <begin position="75"/>
        <end position="92"/>
    </location>
</feature>
<keyword evidence="3 6" id="KW-0812">Transmembrane</keyword>
<dbReference type="Proteomes" id="UP000030147">
    <property type="component" value="Unassembled WGS sequence"/>
</dbReference>
<evidence type="ECO:0000256" key="2">
    <source>
        <dbReference type="ARBA" id="ARBA00022475"/>
    </source>
</evidence>
<dbReference type="InterPro" id="IPR010343">
    <property type="entry name" value="ArAE_1"/>
</dbReference>
<reference evidence="7 8" key="1">
    <citation type="journal article" date="2015" name="Stand. Genomic Sci.">
        <title>High quality draft genome sequence of the moderately halophilic bacterium Pontibacillus yanchengensis Y32(T) and comparison among Pontibacillus genomes.</title>
        <authorList>
            <person name="Huang J."/>
            <person name="Qiao Z.X."/>
            <person name="Tang J.W."/>
            <person name="Wang G."/>
        </authorList>
    </citation>
    <scope>NUCLEOTIDE SEQUENCE [LARGE SCALE GENOMIC DNA]</scope>
    <source>
        <strain evidence="7 8">Y32</strain>
    </source>
</reference>
<protein>
    <submittedName>
        <fullName evidence="7">Membrane protein</fullName>
    </submittedName>
</protein>
<organism evidence="7 8">
    <name type="scientific">Pontibacillus yanchengensis Y32</name>
    <dbReference type="NCBI Taxonomy" id="1385514"/>
    <lineage>
        <taxon>Bacteria</taxon>
        <taxon>Bacillati</taxon>
        <taxon>Bacillota</taxon>
        <taxon>Bacilli</taxon>
        <taxon>Bacillales</taxon>
        <taxon>Bacillaceae</taxon>
        <taxon>Pontibacillus</taxon>
    </lineage>
</organism>
<dbReference type="PANTHER" id="PTHR30509">
    <property type="entry name" value="P-HYDROXYBENZOIC ACID EFFLUX PUMP SUBUNIT-RELATED"/>
    <property type="match status" value="1"/>
</dbReference>
<name>A0A0A2TC27_9BACI</name>
<feature type="transmembrane region" description="Helical" evidence="6">
    <location>
        <begin position="12"/>
        <end position="38"/>
    </location>
</feature>
<evidence type="ECO:0000256" key="4">
    <source>
        <dbReference type="ARBA" id="ARBA00022989"/>
    </source>
</evidence>
<sequence length="361" mass="41189">MKLGARMLKTGLAVAIAIYVASLIGSSTIFAGMAALFSIQPSIYRSYQSIIEQVQANIIGAISASIIVLTLGNDPFIMGFTIVLVIGICIQFNMKENTVLLALVAVIAIMETTDTPFLQFTALRFSSLMLGVFASFFVNLLFLPPKYETKLFGMIDRNTGDILQWLRITTRHLSDRPALKEEINRLDGEMLNIDRVYSLYQEERTYLKSKRLKKARKLVLFRHLIATTRKAFEVLKTFSRLENEMDKVSSDFRNTLVNELDKVIHAHEKLVLSVMGRIRVHEDDTMEEAGQPNIPKLVEYLIEIYEEKDDEEEKLMFLPLATNLMDYHQTLQRLEKVLSSYSNYHSSEHINVQKPAKPTVK</sequence>
<evidence type="ECO:0000313" key="8">
    <source>
        <dbReference type="Proteomes" id="UP000030147"/>
    </source>
</evidence>
<proteinExistence type="predicted"/>
<dbReference type="GO" id="GO:0005886">
    <property type="term" value="C:plasma membrane"/>
    <property type="evidence" value="ECO:0007669"/>
    <property type="project" value="UniProtKB-SubCell"/>
</dbReference>
<feature type="transmembrane region" description="Helical" evidence="6">
    <location>
        <begin position="125"/>
        <end position="143"/>
    </location>
</feature>
<dbReference type="Pfam" id="PF06081">
    <property type="entry name" value="ArAE_1"/>
    <property type="match status" value="1"/>
</dbReference>
<feature type="transmembrane region" description="Helical" evidence="6">
    <location>
        <begin position="50"/>
        <end position="69"/>
    </location>
</feature>
<dbReference type="RefSeq" id="WP_036822358.1">
    <property type="nucleotide sequence ID" value="NZ_AVBF01000054.1"/>
</dbReference>
<dbReference type="EMBL" id="AVBF01000054">
    <property type="protein sequence ID" value="KGP71646.1"/>
    <property type="molecule type" value="Genomic_DNA"/>
</dbReference>
<comment type="subcellular location">
    <subcellularLocation>
        <location evidence="1">Cell membrane</location>
        <topology evidence="1">Multi-pass membrane protein</topology>
    </subcellularLocation>
</comment>
<evidence type="ECO:0000256" key="6">
    <source>
        <dbReference type="SAM" id="Phobius"/>
    </source>
</evidence>
<evidence type="ECO:0000256" key="1">
    <source>
        <dbReference type="ARBA" id="ARBA00004651"/>
    </source>
</evidence>
<evidence type="ECO:0000256" key="3">
    <source>
        <dbReference type="ARBA" id="ARBA00022692"/>
    </source>
</evidence>
<dbReference type="OrthoDB" id="1653617at2"/>
<dbReference type="AlphaFoldDB" id="A0A0A2TC27"/>
<accession>A0A0A2TC27</accession>
<dbReference type="eggNOG" id="COG4129">
    <property type="taxonomic scope" value="Bacteria"/>
</dbReference>
<evidence type="ECO:0000256" key="5">
    <source>
        <dbReference type="ARBA" id="ARBA00023136"/>
    </source>
</evidence>
<dbReference type="PANTHER" id="PTHR30509:SF27">
    <property type="entry name" value="UPF0421 PROTEIN YGAE"/>
    <property type="match status" value="1"/>
</dbReference>